<sequence>MAAFLEPPVPTMEFGELDAVYYTGGWTTSLYGVEAEFD</sequence>
<evidence type="ECO:0000313" key="2">
    <source>
        <dbReference type="Proteomes" id="UP000183769"/>
    </source>
</evidence>
<organism evidence="1 2">
    <name type="scientific">Halolamina pelagica</name>
    <dbReference type="NCBI Taxonomy" id="699431"/>
    <lineage>
        <taxon>Archaea</taxon>
        <taxon>Methanobacteriati</taxon>
        <taxon>Methanobacteriota</taxon>
        <taxon>Stenosarchaea group</taxon>
        <taxon>Halobacteria</taxon>
        <taxon>Halobacteriales</taxon>
        <taxon>Haloferacaceae</taxon>
    </lineage>
</organism>
<dbReference type="AlphaFoldDB" id="A0A1I5P417"/>
<accession>A0A1I5P417</accession>
<dbReference type="Proteomes" id="UP000183769">
    <property type="component" value="Unassembled WGS sequence"/>
</dbReference>
<gene>
    <name evidence="1" type="ORF">SAMN05216277_102340</name>
</gene>
<name>A0A1I5P417_9EURY</name>
<dbReference type="EMBL" id="FOXI01000002">
    <property type="protein sequence ID" value="SFP28834.1"/>
    <property type="molecule type" value="Genomic_DNA"/>
</dbReference>
<evidence type="ECO:0000313" key="1">
    <source>
        <dbReference type="EMBL" id="SFP28834.1"/>
    </source>
</evidence>
<reference evidence="2" key="1">
    <citation type="submission" date="2016-10" db="EMBL/GenBank/DDBJ databases">
        <authorList>
            <person name="Varghese N."/>
            <person name="Submissions S."/>
        </authorList>
    </citation>
    <scope>NUCLEOTIDE SEQUENCE [LARGE SCALE GENOMIC DNA]</scope>
    <source>
        <strain evidence="2">CGMCC 1.10329</strain>
    </source>
</reference>
<proteinExistence type="predicted"/>
<keyword evidence="2" id="KW-1185">Reference proteome</keyword>
<protein>
    <submittedName>
        <fullName evidence="1">Uncharacterized protein</fullName>
    </submittedName>
</protein>